<proteinExistence type="predicted"/>
<organism evidence="2 3">
    <name type="scientific">Faunimonas pinastri</name>
    <dbReference type="NCBI Taxonomy" id="1855383"/>
    <lineage>
        <taxon>Bacteria</taxon>
        <taxon>Pseudomonadati</taxon>
        <taxon>Pseudomonadota</taxon>
        <taxon>Alphaproteobacteria</taxon>
        <taxon>Hyphomicrobiales</taxon>
        <taxon>Afifellaceae</taxon>
        <taxon>Faunimonas</taxon>
    </lineage>
</organism>
<dbReference type="AlphaFoldDB" id="A0A1H9EC46"/>
<keyword evidence="3" id="KW-1185">Reference proteome</keyword>
<name>A0A1H9EC46_9HYPH</name>
<accession>A0A1H9EC46</accession>
<gene>
    <name evidence="2" type="ORF">SAMN05216548_103134</name>
</gene>
<feature type="domain" description="Carboxymuconolactone decarboxylase-like" evidence="1">
    <location>
        <begin position="32"/>
        <end position="104"/>
    </location>
</feature>
<dbReference type="Proteomes" id="UP000199647">
    <property type="component" value="Unassembled WGS sequence"/>
</dbReference>
<feature type="domain" description="Carboxymuconolactone decarboxylase-like" evidence="1">
    <location>
        <begin position="158"/>
        <end position="228"/>
    </location>
</feature>
<dbReference type="Pfam" id="PF02627">
    <property type="entry name" value="CMD"/>
    <property type="match status" value="2"/>
</dbReference>
<dbReference type="PANTHER" id="PTHR33930:SF2">
    <property type="entry name" value="BLR3452 PROTEIN"/>
    <property type="match status" value="1"/>
</dbReference>
<protein>
    <submittedName>
        <fullName evidence="2">Carboxymuconolactone decarboxylase family protein</fullName>
    </submittedName>
</protein>
<sequence>MTEDETIALKADIMKERGYWSPFHQILLERAPEFLKAYLLYQAGPARSGLLPAKLCELVYVAIDISVNHMYERGGRRHMEFALKAGATAEEVLQTILITTALAAQQPLELGYEILAEELGAAGGAPLGDDARADRDAYRQAVGNWPGSGDLMLSTSLDLARGYLAYGTAAWQAGPLSPKEKELIALAVCAAPTALFKEGMRCHVKAALTAGASPAEIGAILQLAGAISIHTCTIGVPAFEDALKGSSVE</sequence>
<evidence type="ECO:0000313" key="2">
    <source>
        <dbReference type="EMBL" id="SEQ23314.1"/>
    </source>
</evidence>
<dbReference type="RefSeq" id="WP_177176733.1">
    <property type="nucleotide sequence ID" value="NZ_FOFG01000003.1"/>
</dbReference>
<dbReference type="SUPFAM" id="SSF69118">
    <property type="entry name" value="AhpD-like"/>
    <property type="match status" value="1"/>
</dbReference>
<reference evidence="2 3" key="1">
    <citation type="submission" date="2016-10" db="EMBL/GenBank/DDBJ databases">
        <authorList>
            <person name="de Groot N.N."/>
        </authorList>
    </citation>
    <scope>NUCLEOTIDE SEQUENCE [LARGE SCALE GENOMIC DNA]</scope>
    <source>
        <strain evidence="2 3">A52C2</strain>
    </source>
</reference>
<evidence type="ECO:0000259" key="1">
    <source>
        <dbReference type="Pfam" id="PF02627"/>
    </source>
</evidence>
<dbReference type="GO" id="GO:0051920">
    <property type="term" value="F:peroxiredoxin activity"/>
    <property type="evidence" value="ECO:0007669"/>
    <property type="project" value="InterPro"/>
</dbReference>
<evidence type="ECO:0000313" key="3">
    <source>
        <dbReference type="Proteomes" id="UP000199647"/>
    </source>
</evidence>
<dbReference type="EMBL" id="FOFG01000003">
    <property type="protein sequence ID" value="SEQ23314.1"/>
    <property type="molecule type" value="Genomic_DNA"/>
</dbReference>
<dbReference type="Gene3D" id="1.20.1290.10">
    <property type="entry name" value="AhpD-like"/>
    <property type="match status" value="2"/>
</dbReference>
<dbReference type="STRING" id="1855383.SAMN05216548_103134"/>
<dbReference type="InterPro" id="IPR003779">
    <property type="entry name" value="CMD-like"/>
</dbReference>
<dbReference type="InterPro" id="IPR029032">
    <property type="entry name" value="AhpD-like"/>
</dbReference>
<dbReference type="PANTHER" id="PTHR33930">
    <property type="entry name" value="ALKYL HYDROPEROXIDE REDUCTASE AHPD"/>
    <property type="match status" value="1"/>
</dbReference>